<proteinExistence type="predicted"/>
<dbReference type="PANTHER" id="PTHR32063:SF4">
    <property type="entry name" value="SLR6043 PROTEIN"/>
    <property type="match status" value="1"/>
</dbReference>
<dbReference type="GO" id="GO:0005886">
    <property type="term" value="C:plasma membrane"/>
    <property type="evidence" value="ECO:0007669"/>
    <property type="project" value="TreeGrafter"/>
</dbReference>
<dbReference type="PRINTS" id="PR00702">
    <property type="entry name" value="ACRIFLAVINRP"/>
</dbReference>
<dbReference type="SUPFAM" id="SSF82866">
    <property type="entry name" value="Multidrug efflux transporter AcrB transmembrane domain"/>
    <property type="match status" value="2"/>
</dbReference>
<sequence length="1047" mass="114522">MFRWIIGASLKFRFLVMAIAIGLLVFGAEQLRKMPVDVFPEFAPPKIEIQTEGPGMTSTEVEELITIPMEDQLRGVPGVEYVRSSSVTGLSQVVLIFKPGTDLMEARQRTQERVELAIAELPQSSGMPVILQPLSSTSRVMKIGLTSKVHDMMDLSMIAYWKIKFRLMSVPGVANVPIWGERIKSLQVQADPTLMRAHNVTLDEVMETTSDALDFSLLRYTSHAKTRIDGMIDTPNQRLVIHNESPVFSVEHLAEVPLKLKTVRADPPRLRDVAHVGWGTWPMVGDAVINDGPGLMMIVEKLPWANTLEVTEGIEEALEEMKPGLPGIEIDSTIFRPATFIELSMDNLTRALIIGCLLVILVLGAFLYEWRVALISVVAIPLSLVAAGVVLYFQGATINTMVLAGFIVALGDVVDDAIVDVENITRRLRQHRLKGSDKSTARIILEASLEVRSAIVHATVIVVLAVMPVFFMGGLSGSFFEPLVLAYLTAMVASMVVALTVTPALCLLLLDRADIEHKQSPLLPWLKRIYGAMLTRVINHQRATFATALAIVVAGIAVFPFLGTALLPAFKERDFLMHWVPAEGTSHPETVRITEQASRELRAIPGVRNFGAHIGRAIGGDEPYGVNFTENWISVDPSVDYDKTRASVEAAVAGYPGLYRDVQTYLKERIKEVLTGASESIVVRISGPDLTVLRKKAKDVEHALKGIPGLVDLHAEQQVDIPQIQVKVNLDAAGRHGLKPGDVRRTAAVLVSGQEVTDIHKDGKVYDVFVWSSPSSRRSVDDIRNALVDTPYGGRVRLAEVADVQLVPIPNKLKRENNSRRIDVQANVKGRDLGSVAEEVAQRLDKVQFPLGYYPQLLGEYKERQAAQRNLLIASLVFIAAIFLTLHATFRNLRLTTMVFLALPAALIGGLLATFASDRVISLGSLVGIITILGLSARNGIMLIEHYRHLEREEGEPFGLGLILRGASERLSPILMTTLCAALALLPLIIPGSIPGYEVEHPMAVAILGGVVTSSLLSLFIMPILYLRFGASAGKTTADPPAQEPSS</sequence>
<dbReference type="Gene3D" id="3.30.70.1440">
    <property type="entry name" value="Multidrug efflux transporter AcrB pore domain"/>
    <property type="match status" value="1"/>
</dbReference>
<keyword evidence="1" id="KW-0472">Membrane</keyword>
<dbReference type="Pfam" id="PF00873">
    <property type="entry name" value="ACR_tran"/>
    <property type="match status" value="1"/>
</dbReference>
<keyword evidence="1" id="KW-0812">Transmembrane</keyword>
<feature type="transmembrane region" description="Helical" evidence="1">
    <location>
        <begin position="923"/>
        <end position="944"/>
    </location>
</feature>
<accession>A0A345Y8F9</accession>
<feature type="transmembrane region" description="Helical" evidence="1">
    <location>
        <begin position="12"/>
        <end position="28"/>
    </location>
</feature>
<feature type="transmembrane region" description="Helical" evidence="1">
    <location>
        <begin position="974"/>
        <end position="997"/>
    </location>
</feature>
<organism evidence="2 3">
    <name type="scientific">Crenobacter cavernae</name>
    <dbReference type="NCBI Taxonomy" id="2290923"/>
    <lineage>
        <taxon>Bacteria</taxon>
        <taxon>Pseudomonadati</taxon>
        <taxon>Pseudomonadota</taxon>
        <taxon>Betaproteobacteria</taxon>
        <taxon>Neisseriales</taxon>
        <taxon>Neisseriaceae</taxon>
        <taxon>Crenobacter</taxon>
    </lineage>
</organism>
<gene>
    <name evidence="2" type="ORF">DWG20_12595</name>
</gene>
<dbReference type="GO" id="GO:0042910">
    <property type="term" value="F:xenobiotic transmembrane transporter activity"/>
    <property type="evidence" value="ECO:0007669"/>
    <property type="project" value="TreeGrafter"/>
</dbReference>
<dbReference type="OrthoDB" id="9176633at2"/>
<dbReference type="InterPro" id="IPR001036">
    <property type="entry name" value="Acrflvin-R"/>
</dbReference>
<feature type="transmembrane region" description="Helical" evidence="1">
    <location>
        <begin position="871"/>
        <end position="890"/>
    </location>
</feature>
<dbReference type="KEGG" id="ccah:DWG20_12595"/>
<dbReference type="RefSeq" id="WP_115434141.1">
    <property type="nucleotide sequence ID" value="NZ_CP031337.1"/>
</dbReference>
<feature type="transmembrane region" description="Helical" evidence="1">
    <location>
        <begin position="543"/>
        <end position="567"/>
    </location>
</feature>
<feature type="transmembrane region" description="Helical" evidence="1">
    <location>
        <begin position="1003"/>
        <end position="1027"/>
    </location>
</feature>
<dbReference type="SUPFAM" id="SSF82714">
    <property type="entry name" value="Multidrug efflux transporter AcrB TolC docking domain, DN and DC subdomains"/>
    <property type="match status" value="1"/>
</dbReference>
<dbReference type="AlphaFoldDB" id="A0A345Y8F9"/>
<dbReference type="InterPro" id="IPR027463">
    <property type="entry name" value="AcrB_DN_DC_subdom"/>
</dbReference>
<dbReference type="PANTHER" id="PTHR32063">
    <property type="match status" value="1"/>
</dbReference>
<dbReference type="Proteomes" id="UP000254537">
    <property type="component" value="Chromosome"/>
</dbReference>
<dbReference type="Gene3D" id="1.20.1640.10">
    <property type="entry name" value="Multidrug efflux transporter AcrB transmembrane domain"/>
    <property type="match status" value="2"/>
</dbReference>
<dbReference type="EMBL" id="CP031337">
    <property type="protein sequence ID" value="AXK40211.1"/>
    <property type="molecule type" value="Genomic_DNA"/>
</dbReference>
<dbReference type="Gene3D" id="3.30.70.1320">
    <property type="entry name" value="Multidrug efflux transporter AcrB pore domain like"/>
    <property type="match status" value="1"/>
</dbReference>
<feature type="transmembrane region" description="Helical" evidence="1">
    <location>
        <begin position="351"/>
        <end position="368"/>
    </location>
</feature>
<feature type="transmembrane region" description="Helical" evidence="1">
    <location>
        <begin position="484"/>
        <end position="510"/>
    </location>
</feature>
<feature type="transmembrane region" description="Helical" evidence="1">
    <location>
        <begin position="454"/>
        <end position="472"/>
    </location>
</feature>
<evidence type="ECO:0000313" key="2">
    <source>
        <dbReference type="EMBL" id="AXK40211.1"/>
    </source>
</evidence>
<dbReference type="Gene3D" id="3.30.2090.10">
    <property type="entry name" value="Multidrug efflux transporter AcrB TolC docking domain, DN and DC subdomains"/>
    <property type="match status" value="2"/>
</dbReference>
<feature type="transmembrane region" description="Helical" evidence="1">
    <location>
        <begin position="897"/>
        <end position="917"/>
    </location>
</feature>
<feature type="transmembrane region" description="Helical" evidence="1">
    <location>
        <begin position="374"/>
        <end position="393"/>
    </location>
</feature>
<dbReference type="SUPFAM" id="SSF82693">
    <property type="entry name" value="Multidrug efflux transporter AcrB pore domain, PN1, PN2, PC1 and PC2 subdomains"/>
    <property type="match status" value="2"/>
</dbReference>
<dbReference type="Gene3D" id="3.30.70.1430">
    <property type="entry name" value="Multidrug efflux transporter AcrB pore domain"/>
    <property type="match status" value="2"/>
</dbReference>
<keyword evidence="1" id="KW-1133">Transmembrane helix</keyword>
<reference evidence="2 3" key="1">
    <citation type="submission" date="2018-07" db="EMBL/GenBank/DDBJ databases">
        <title>Crenobacter cavernae sp. nov., isolated from a karst cave.</title>
        <authorList>
            <person name="Zhu H."/>
        </authorList>
    </citation>
    <scope>NUCLEOTIDE SEQUENCE [LARGE SCALE GENOMIC DNA]</scope>
    <source>
        <strain evidence="2 3">K1W11S-77</strain>
    </source>
</reference>
<protein>
    <submittedName>
        <fullName evidence="2">AcrB/AcrD/AcrF family protein</fullName>
    </submittedName>
</protein>
<name>A0A345Y8F9_9NEIS</name>
<evidence type="ECO:0000313" key="3">
    <source>
        <dbReference type="Proteomes" id="UP000254537"/>
    </source>
</evidence>
<evidence type="ECO:0000256" key="1">
    <source>
        <dbReference type="SAM" id="Phobius"/>
    </source>
</evidence>